<dbReference type="OrthoDB" id="672329at2759"/>
<dbReference type="EnsemblPlants" id="TraesCS1B02G336500.1">
    <property type="protein sequence ID" value="TraesCS1B02G336500.1"/>
    <property type="gene ID" value="TraesCS1B02G336500"/>
</dbReference>
<reference evidence="2" key="1">
    <citation type="submission" date="2018-08" db="EMBL/GenBank/DDBJ databases">
        <authorList>
            <person name="Rossello M."/>
        </authorList>
    </citation>
    <scope>NUCLEOTIDE SEQUENCE [LARGE SCALE GENOMIC DNA]</scope>
    <source>
        <strain evidence="2">cv. Chinese Spring</strain>
    </source>
</reference>
<name>A0A3B5Z195_WHEAT</name>
<dbReference type="Gramene" id="TraesCS1B03G0921500.1">
    <property type="protein sequence ID" value="TraesCS1B03G0921500.1.CDS"/>
    <property type="gene ID" value="TraesCS1B03G0921500"/>
</dbReference>
<dbReference type="AlphaFoldDB" id="A0A3B5Z195"/>
<evidence type="ECO:0000256" key="1">
    <source>
        <dbReference type="SAM" id="MobiDB-lite"/>
    </source>
</evidence>
<dbReference type="OMA" id="KECHYNS"/>
<evidence type="ECO:0000313" key="2">
    <source>
        <dbReference type="EnsemblPlants" id="TraesCS1B02G336500.1"/>
    </source>
</evidence>
<feature type="region of interest" description="Disordered" evidence="1">
    <location>
        <begin position="77"/>
        <end position="112"/>
    </location>
</feature>
<protein>
    <submittedName>
        <fullName evidence="2">Uncharacterized protein</fullName>
    </submittedName>
</protein>
<keyword evidence="3" id="KW-1185">Reference proteome</keyword>
<sequence>MHICCFQGDKYMEKEPTALDLFKECHYNSKKKGYTDVVQAAIVEMEQSASQPTEDGQQSNSATKAVAEVLTKHTKKPMFLKHVRVQHMHERSSRSGREAEQEVQKRGTAELRARVETLTNQLKELEEARIRQEEARTKKEEENRKKQEELEAKLNFLLSQITPR</sequence>
<reference evidence="2" key="2">
    <citation type="submission" date="2018-10" db="UniProtKB">
        <authorList>
            <consortium name="EnsemblPlants"/>
        </authorList>
    </citation>
    <scope>IDENTIFICATION</scope>
</reference>
<dbReference type="Proteomes" id="UP000019116">
    <property type="component" value="Chromosome 1B"/>
</dbReference>
<feature type="compositionally biased region" description="Basic and acidic residues" evidence="1">
    <location>
        <begin position="87"/>
        <end position="112"/>
    </location>
</feature>
<dbReference type="Gramene" id="TraesNOR1B03G00351080.1">
    <property type="protein sequence ID" value="TraesNOR1B03G00351080.1"/>
    <property type="gene ID" value="TraesNOR1B03G00351080"/>
</dbReference>
<dbReference type="Gramene" id="TraesJAG1B03G00347590.1">
    <property type="protein sequence ID" value="TraesJAG1B03G00347590.1"/>
    <property type="gene ID" value="TraesJAG1B03G00347590"/>
</dbReference>
<dbReference type="SMR" id="A0A3B5Z195"/>
<feature type="compositionally biased region" description="Basic residues" evidence="1">
    <location>
        <begin position="77"/>
        <end position="86"/>
    </location>
</feature>
<accession>A0A3B5Z195</accession>
<proteinExistence type="predicted"/>
<evidence type="ECO:0000313" key="3">
    <source>
        <dbReference type="Proteomes" id="UP000019116"/>
    </source>
</evidence>
<organism evidence="2">
    <name type="scientific">Triticum aestivum</name>
    <name type="common">Wheat</name>
    <dbReference type="NCBI Taxonomy" id="4565"/>
    <lineage>
        <taxon>Eukaryota</taxon>
        <taxon>Viridiplantae</taxon>
        <taxon>Streptophyta</taxon>
        <taxon>Embryophyta</taxon>
        <taxon>Tracheophyta</taxon>
        <taxon>Spermatophyta</taxon>
        <taxon>Magnoliopsida</taxon>
        <taxon>Liliopsida</taxon>
        <taxon>Poales</taxon>
        <taxon>Poaceae</taxon>
        <taxon>BOP clade</taxon>
        <taxon>Pooideae</taxon>
        <taxon>Triticodae</taxon>
        <taxon>Triticeae</taxon>
        <taxon>Triticinae</taxon>
        <taxon>Triticum</taxon>
    </lineage>
</organism>
<dbReference type="Gramene" id="TraesCS1B02G336500.1">
    <property type="protein sequence ID" value="TraesCS1B02G336500.1"/>
    <property type="gene ID" value="TraesCS1B02G336500"/>
</dbReference>